<feature type="region of interest" description="Disordered" evidence="1">
    <location>
        <begin position="1"/>
        <end position="21"/>
    </location>
</feature>
<sequence length="133" mass="14753">MREGVIHSPDHAKERPLNDLPHDPLTVLQVSAEHGISEKEAETAMTWAAQILVHAWDTYADFWGLDSEDGAAMEKWGAQLGTADRRAVLETAVAAVKSADGVLADVYKKRDAGRTEIRPARVMRTNHPRLHIH</sequence>
<evidence type="ECO:0000313" key="2">
    <source>
        <dbReference type="EMBL" id="GHI41207.1"/>
    </source>
</evidence>
<protein>
    <submittedName>
        <fullName evidence="2">Uncharacterized protein</fullName>
    </submittedName>
</protein>
<comment type="caution">
    <text evidence="2">The sequence shown here is derived from an EMBL/GenBank/DDBJ whole genome shotgun (WGS) entry which is preliminary data.</text>
</comment>
<keyword evidence="3" id="KW-1185">Reference proteome</keyword>
<reference evidence="2" key="1">
    <citation type="submission" date="2024-05" db="EMBL/GenBank/DDBJ databases">
        <title>Whole genome shotgun sequence of Streptomyces violascens NBRC 12920.</title>
        <authorList>
            <person name="Komaki H."/>
            <person name="Tamura T."/>
        </authorList>
    </citation>
    <scope>NUCLEOTIDE SEQUENCE</scope>
    <source>
        <strain evidence="2">NBRC 12920</strain>
    </source>
</reference>
<dbReference type="Proteomes" id="UP001050808">
    <property type="component" value="Unassembled WGS sequence"/>
</dbReference>
<dbReference type="EMBL" id="BNDY01000017">
    <property type="protein sequence ID" value="GHI41207.1"/>
    <property type="molecule type" value="Genomic_DNA"/>
</dbReference>
<accession>A0ABQ3QVD9</accession>
<proteinExistence type="predicted"/>
<gene>
    <name evidence="2" type="ORF">Sviol_56150</name>
</gene>
<organism evidence="2 3">
    <name type="scientific">Streptomyces violascens</name>
    <dbReference type="NCBI Taxonomy" id="67381"/>
    <lineage>
        <taxon>Bacteria</taxon>
        <taxon>Bacillati</taxon>
        <taxon>Actinomycetota</taxon>
        <taxon>Actinomycetes</taxon>
        <taxon>Kitasatosporales</taxon>
        <taxon>Streptomycetaceae</taxon>
        <taxon>Streptomyces</taxon>
    </lineage>
</organism>
<evidence type="ECO:0000256" key="1">
    <source>
        <dbReference type="SAM" id="MobiDB-lite"/>
    </source>
</evidence>
<evidence type="ECO:0000313" key="3">
    <source>
        <dbReference type="Proteomes" id="UP001050808"/>
    </source>
</evidence>
<name>A0ABQ3QVD9_9ACTN</name>